<dbReference type="InterPro" id="IPR017907">
    <property type="entry name" value="Znf_RING_CS"/>
</dbReference>
<evidence type="ECO:0000256" key="6">
    <source>
        <dbReference type="ARBA" id="ARBA00022692"/>
    </source>
</evidence>
<reference evidence="20" key="1">
    <citation type="submission" date="2021-02" db="EMBL/GenBank/DDBJ databases">
        <authorList>
            <person name="Nowell W R."/>
        </authorList>
    </citation>
    <scope>NUCLEOTIDE SEQUENCE</scope>
</reference>
<feature type="transmembrane region" description="Helical" evidence="17">
    <location>
        <begin position="379"/>
        <end position="412"/>
    </location>
</feature>
<comment type="pathway">
    <text evidence="3">Protein modification; protein ubiquitination.</text>
</comment>
<dbReference type="GO" id="GO:0008270">
    <property type="term" value="F:zinc ion binding"/>
    <property type="evidence" value="ECO:0007669"/>
    <property type="project" value="UniProtKB-KW"/>
</dbReference>
<dbReference type="SMART" id="SM00647">
    <property type="entry name" value="IBR"/>
    <property type="match status" value="2"/>
</dbReference>
<evidence type="ECO:0000256" key="2">
    <source>
        <dbReference type="ARBA" id="ARBA00004167"/>
    </source>
</evidence>
<evidence type="ECO:0000256" key="8">
    <source>
        <dbReference type="ARBA" id="ARBA00022737"/>
    </source>
</evidence>
<feature type="domain" description="RING-type" evidence="18">
    <location>
        <begin position="159"/>
        <end position="196"/>
    </location>
</feature>
<dbReference type="AlphaFoldDB" id="A0A813R756"/>
<evidence type="ECO:0000256" key="12">
    <source>
        <dbReference type="ARBA" id="ARBA00022989"/>
    </source>
</evidence>
<comment type="subcellular location">
    <subcellularLocation>
        <location evidence="2">Membrane</location>
        <topology evidence="2">Single-pass membrane protein</topology>
    </subcellularLocation>
</comment>
<evidence type="ECO:0000256" key="15">
    <source>
        <dbReference type="PROSITE-ProRule" id="PRU00175"/>
    </source>
</evidence>
<dbReference type="InterPro" id="IPR013083">
    <property type="entry name" value="Znf_RING/FYVE/PHD"/>
</dbReference>
<feature type="transmembrane region" description="Helical" evidence="17">
    <location>
        <begin position="433"/>
        <end position="466"/>
    </location>
</feature>
<dbReference type="GO" id="GO:0061630">
    <property type="term" value="F:ubiquitin protein ligase activity"/>
    <property type="evidence" value="ECO:0007669"/>
    <property type="project" value="UniProtKB-EC"/>
</dbReference>
<keyword evidence="10" id="KW-0833">Ubl conjugation pathway</keyword>
<evidence type="ECO:0000256" key="16">
    <source>
        <dbReference type="SAM" id="MobiDB-lite"/>
    </source>
</evidence>
<dbReference type="PROSITE" id="PS00518">
    <property type="entry name" value="ZF_RING_1"/>
    <property type="match status" value="1"/>
</dbReference>
<dbReference type="GO" id="GO:0016567">
    <property type="term" value="P:protein ubiquitination"/>
    <property type="evidence" value="ECO:0007669"/>
    <property type="project" value="InterPro"/>
</dbReference>
<evidence type="ECO:0000256" key="3">
    <source>
        <dbReference type="ARBA" id="ARBA00004906"/>
    </source>
</evidence>
<dbReference type="EC" id="2.3.2.31" evidence="4"/>
<comment type="caution">
    <text evidence="20">The sequence shown here is derived from an EMBL/GenBank/DDBJ whole genome shotgun (WGS) entry which is preliminary data.</text>
</comment>
<evidence type="ECO:0000256" key="14">
    <source>
        <dbReference type="ARBA" id="ARBA00038342"/>
    </source>
</evidence>
<evidence type="ECO:0000256" key="9">
    <source>
        <dbReference type="ARBA" id="ARBA00022771"/>
    </source>
</evidence>
<dbReference type="InterPro" id="IPR001841">
    <property type="entry name" value="Znf_RING"/>
</dbReference>
<accession>A0A813R756</accession>
<dbReference type="InterPro" id="IPR044066">
    <property type="entry name" value="TRIAD_supradom"/>
</dbReference>
<dbReference type="InterPro" id="IPR018957">
    <property type="entry name" value="Znf_C3HC4_RING-type"/>
</dbReference>
<feature type="compositionally biased region" description="Low complexity" evidence="16">
    <location>
        <begin position="53"/>
        <end position="66"/>
    </location>
</feature>
<dbReference type="Proteomes" id="UP000663852">
    <property type="component" value="Unassembled WGS sequence"/>
</dbReference>
<dbReference type="Gene3D" id="3.30.40.10">
    <property type="entry name" value="Zinc/RING finger domain, C3HC4 (zinc finger)"/>
    <property type="match status" value="1"/>
</dbReference>
<dbReference type="PROSITE" id="PS50089">
    <property type="entry name" value="ZF_RING_2"/>
    <property type="match status" value="1"/>
</dbReference>
<name>A0A813R756_ADIRI</name>
<dbReference type="Pfam" id="PF22191">
    <property type="entry name" value="IBR_1"/>
    <property type="match status" value="1"/>
</dbReference>
<sequence>MHSGEISTSNTKKHHRIHPINDASSSTNDHPKAHTILNLLPNDEDVSLPSHPTNQRTYSQTSNSSSSIDIRATDVIKRITSPSSTVSTTDEILPQTFFRRMSASFHMNSLVANTNSALGPSATVLPAVHDVNSTINADENCAHSMITTITNVYNNTNECEICYSSNECENLQMCKHSFCSTCLQTYLIDKIRNGCPGLLECPHSDCKQIVHPNDIKRILNEGQLYERYELFMLRRVLQKMPDTRWCPYPNCNFAILVENARKASKFDCPVCKQPFCQRCSQIWHPNLTCELASVQRAAQDPTLEMLMKSSSTGGHIRPCPRCKSPIEKLNDGSCNHIRCAICTCEFCWLCMKEVDNLHFITPTGCTFYGQKRWSKRKSILFLILSWILTPILAILLIILAIPVLLILLPIVMTRKFYQHTVDIQIGSCRRFILCTFVLISTFILTPLILLLALVIGIPLLIFFIYFYMPKRYISANF</sequence>
<evidence type="ECO:0000259" key="18">
    <source>
        <dbReference type="PROSITE" id="PS50089"/>
    </source>
</evidence>
<dbReference type="CDD" id="cd20338">
    <property type="entry name" value="BRcat_RBR_RNF19"/>
    <property type="match status" value="1"/>
</dbReference>
<evidence type="ECO:0000256" key="11">
    <source>
        <dbReference type="ARBA" id="ARBA00022833"/>
    </source>
</evidence>
<evidence type="ECO:0000256" key="13">
    <source>
        <dbReference type="ARBA" id="ARBA00023136"/>
    </source>
</evidence>
<proteinExistence type="inferred from homology"/>
<dbReference type="GO" id="GO:0031090">
    <property type="term" value="C:organelle membrane"/>
    <property type="evidence" value="ECO:0007669"/>
    <property type="project" value="UniProtKB-ARBA"/>
</dbReference>
<dbReference type="InterPro" id="IPR002867">
    <property type="entry name" value="IBR_dom"/>
</dbReference>
<protein>
    <recommendedName>
        <fullName evidence="4">RBR-type E3 ubiquitin transferase</fullName>
        <ecNumber evidence="4">2.3.2.31</ecNumber>
    </recommendedName>
</protein>
<keyword evidence="13 17" id="KW-0472">Membrane</keyword>
<keyword evidence="7" id="KW-0479">Metal-binding</keyword>
<comment type="similarity">
    <text evidence="14">Belongs to the RBR family. RNF144 subfamily.</text>
</comment>
<comment type="catalytic activity">
    <reaction evidence="1">
        <text>[E2 ubiquitin-conjugating enzyme]-S-ubiquitinyl-L-cysteine + [acceptor protein]-L-lysine = [E2 ubiquitin-conjugating enzyme]-L-cysteine + [acceptor protein]-N(6)-ubiquitinyl-L-lysine.</text>
        <dbReference type="EC" id="2.3.2.31"/>
    </reaction>
</comment>
<evidence type="ECO:0000313" key="20">
    <source>
        <dbReference type="EMBL" id="CAF0778466.1"/>
    </source>
</evidence>
<feature type="compositionally biased region" description="Polar residues" evidence="16">
    <location>
        <begin position="1"/>
        <end position="10"/>
    </location>
</feature>
<dbReference type="PROSITE" id="PS51873">
    <property type="entry name" value="TRIAD"/>
    <property type="match status" value="1"/>
</dbReference>
<keyword evidence="6 17" id="KW-0812">Transmembrane</keyword>
<evidence type="ECO:0000256" key="1">
    <source>
        <dbReference type="ARBA" id="ARBA00001798"/>
    </source>
</evidence>
<evidence type="ECO:0000256" key="7">
    <source>
        <dbReference type="ARBA" id="ARBA00022723"/>
    </source>
</evidence>
<keyword evidence="5" id="KW-0808">Transferase</keyword>
<feature type="region of interest" description="Disordered" evidence="16">
    <location>
        <begin position="1"/>
        <end position="66"/>
    </location>
</feature>
<dbReference type="Pfam" id="PF01485">
    <property type="entry name" value="IBR"/>
    <property type="match status" value="1"/>
</dbReference>
<dbReference type="PANTHER" id="PTHR11685">
    <property type="entry name" value="RBR FAMILY RING FINGER AND IBR DOMAIN-CONTAINING"/>
    <property type="match status" value="1"/>
</dbReference>
<dbReference type="OrthoDB" id="1431934at2759"/>
<dbReference type="GO" id="GO:0005737">
    <property type="term" value="C:cytoplasm"/>
    <property type="evidence" value="ECO:0007669"/>
    <property type="project" value="UniProtKB-ARBA"/>
</dbReference>
<dbReference type="Gene3D" id="2.20.25.20">
    <property type="match status" value="1"/>
</dbReference>
<evidence type="ECO:0000256" key="17">
    <source>
        <dbReference type="SAM" id="Phobius"/>
    </source>
</evidence>
<evidence type="ECO:0000256" key="10">
    <source>
        <dbReference type="ARBA" id="ARBA00022786"/>
    </source>
</evidence>
<evidence type="ECO:0000313" key="21">
    <source>
        <dbReference type="Proteomes" id="UP000663852"/>
    </source>
</evidence>
<evidence type="ECO:0000256" key="4">
    <source>
        <dbReference type="ARBA" id="ARBA00012251"/>
    </source>
</evidence>
<dbReference type="FunFam" id="3.30.40.10:FF:000051">
    <property type="entry name" value="RBR-type E3 ubiquitin transferase"/>
    <property type="match status" value="1"/>
</dbReference>
<dbReference type="Pfam" id="PF00097">
    <property type="entry name" value="zf-C3HC4"/>
    <property type="match status" value="1"/>
</dbReference>
<keyword evidence="8" id="KW-0677">Repeat</keyword>
<dbReference type="InterPro" id="IPR031127">
    <property type="entry name" value="E3_UB_ligase_RBR"/>
</dbReference>
<keyword evidence="12 17" id="KW-1133">Transmembrane helix</keyword>
<keyword evidence="9 15" id="KW-0863">Zinc-finger</keyword>
<gene>
    <name evidence="20" type="ORF">EDS130_LOCUS3706</name>
</gene>
<keyword evidence="11" id="KW-0862">Zinc</keyword>
<dbReference type="SUPFAM" id="SSF57850">
    <property type="entry name" value="RING/U-box"/>
    <property type="match status" value="3"/>
</dbReference>
<feature type="domain" description="RING-type" evidence="19">
    <location>
        <begin position="155"/>
        <end position="369"/>
    </location>
</feature>
<dbReference type="EMBL" id="CAJNOJ010000009">
    <property type="protein sequence ID" value="CAF0778466.1"/>
    <property type="molecule type" value="Genomic_DNA"/>
</dbReference>
<evidence type="ECO:0000259" key="19">
    <source>
        <dbReference type="PROSITE" id="PS51873"/>
    </source>
</evidence>
<organism evidence="20 21">
    <name type="scientific">Adineta ricciae</name>
    <name type="common">Rotifer</name>
    <dbReference type="NCBI Taxonomy" id="249248"/>
    <lineage>
        <taxon>Eukaryota</taxon>
        <taxon>Metazoa</taxon>
        <taxon>Spiralia</taxon>
        <taxon>Gnathifera</taxon>
        <taxon>Rotifera</taxon>
        <taxon>Eurotatoria</taxon>
        <taxon>Bdelloidea</taxon>
        <taxon>Adinetida</taxon>
        <taxon>Adinetidae</taxon>
        <taxon>Adineta</taxon>
    </lineage>
</organism>
<evidence type="ECO:0000256" key="5">
    <source>
        <dbReference type="ARBA" id="ARBA00022679"/>
    </source>
</evidence>
<dbReference type="Gene3D" id="1.20.120.1750">
    <property type="match status" value="1"/>
</dbReference>